<proteinExistence type="predicted"/>
<sequence length="475" mass="53133">MASNKSLRKPKAPPKSGNKKAAGASSTKHTNSAVISTSGNNGMVRLELSDEIEDDEFALPHVPRARKHSKPLIPAHEAGLSDDIEDDELAMAGPPIPSSSKKRTSTVHFPPDEELVQVRIIPPNPDTRRRRNRSPSLNGREVVEIPDDEPIDTGNSPDVSLPRRELPSPKKTPAAPDQGLVPVNDPTVSDKSDMLPKDSYLAIASDMQGLSQDRIAELQDDLGHASDEEIGDDVGWSQDFCPLDDEDDGLTEDHFKTKQNSSLTNGTINYAEIIETALDAELKLSSTLNGGDVNYIRNACRELTMSMEQRILHAIMHGNLAFLSKKDKAVRKMLKKLWQRRATQPSVYCQLLVNSKGLSPSPNQLRTVIERVHEYLSFSESSRLFAGKVDNRRGKWSWTETNNDRRKYLLSRTRDELSMDRVREIQAFCTNVTKRLDSIPREQWDDPLEKPLAEFGYTMNADNRLHGKLWASLKS</sequence>
<reference evidence="1" key="1">
    <citation type="submission" date="2024-09" db="EMBL/GenBank/DDBJ databases">
        <title>Black Yeasts Isolated from many extreme environments.</title>
        <authorList>
            <person name="Coleine C."/>
            <person name="Stajich J.E."/>
            <person name="Selbmann L."/>
        </authorList>
    </citation>
    <scope>NUCLEOTIDE SEQUENCE</scope>
    <source>
        <strain evidence="1">CCFEE 5737</strain>
    </source>
</reference>
<comment type="caution">
    <text evidence="1">The sequence shown here is derived from an EMBL/GenBank/DDBJ whole genome shotgun (WGS) entry which is preliminary data.</text>
</comment>
<name>A0ACC3DCA7_9PEZI</name>
<evidence type="ECO:0000313" key="1">
    <source>
        <dbReference type="EMBL" id="KAK3065046.1"/>
    </source>
</evidence>
<organism evidence="1 2">
    <name type="scientific">Coniosporium uncinatum</name>
    <dbReference type="NCBI Taxonomy" id="93489"/>
    <lineage>
        <taxon>Eukaryota</taxon>
        <taxon>Fungi</taxon>
        <taxon>Dikarya</taxon>
        <taxon>Ascomycota</taxon>
        <taxon>Pezizomycotina</taxon>
        <taxon>Dothideomycetes</taxon>
        <taxon>Dothideomycetes incertae sedis</taxon>
        <taxon>Coniosporium</taxon>
    </lineage>
</organism>
<keyword evidence="2" id="KW-1185">Reference proteome</keyword>
<gene>
    <name evidence="1" type="ORF">LTS18_012726</name>
</gene>
<dbReference type="EMBL" id="JAWDJW010006372">
    <property type="protein sequence ID" value="KAK3065046.1"/>
    <property type="molecule type" value="Genomic_DNA"/>
</dbReference>
<evidence type="ECO:0000313" key="2">
    <source>
        <dbReference type="Proteomes" id="UP001186974"/>
    </source>
</evidence>
<protein>
    <submittedName>
        <fullName evidence="1">Uncharacterized protein</fullName>
    </submittedName>
</protein>
<accession>A0ACC3DCA7</accession>
<dbReference type="Proteomes" id="UP001186974">
    <property type="component" value="Unassembled WGS sequence"/>
</dbReference>